<evidence type="ECO:0000313" key="1">
    <source>
        <dbReference type="Proteomes" id="UP000504627"/>
    </source>
</evidence>
<protein>
    <submittedName>
        <fullName evidence="2">Uncharacterized protein LOC113995499</fullName>
    </submittedName>
</protein>
<evidence type="ECO:0000313" key="2">
    <source>
        <dbReference type="RefSeq" id="XP_039237258.1"/>
    </source>
</evidence>
<dbReference type="GeneID" id="113995499"/>
<keyword evidence="1" id="KW-1185">Reference proteome</keyword>
<sequence>MENFNAQLLQCPEVPQYSRDFKLNHFVVAVAKTAVNLHFSHEIHSVEKQLIKENIFLSRFPYGLVHKVVIHLFYEHLAKKIWRAGAKTESCECAEVDTDNTHPTCTVKVVPVTTTRRAVFLGGFRGYLHPKKAKPIRRRKLLAHRFWLLCHWLWLTEPKKTAGTVKLPRLNYFSLSRGGLHWHQHRNTPGRSWRAQGCVKRSGSKPEVSSSQNDPSLCLWCAQLCAHQSCLNPSVHIHLEVSAGPVPHSLRLPSLCCAAVCDAFSHSSAAEKGRGGSAVLSPNWTVRARETEKDTGAKAAGHKRDQLVGFSLSTVRSTSYPLPSPVPIPRRSCSLPCQEHILVQGSEKS</sequence>
<dbReference type="Proteomes" id="UP000504627">
    <property type="component" value="Unplaced"/>
</dbReference>
<accession>A0A7R5KHY6</accession>
<proteinExistence type="predicted"/>
<organism evidence="1 2">
    <name type="scientific">Pipra filicauda</name>
    <name type="common">Wire-tailed manakin</name>
    <dbReference type="NCBI Taxonomy" id="649802"/>
    <lineage>
        <taxon>Eukaryota</taxon>
        <taxon>Metazoa</taxon>
        <taxon>Chordata</taxon>
        <taxon>Craniata</taxon>
        <taxon>Vertebrata</taxon>
        <taxon>Euteleostomi</taxon>
        <taxon>Archelosauria</taxon>
        <taxon>Archosauria</taxon>
        <taxon>Dinosauria</taxon>
        <taxon>Saurischia</taxon>
        <taxon>Theropoda</taxon>
        <taxon>Coelurosauria</taxon>
        <taxon>Aves</taxon>
        <taxon>Neognathae</taxon>
        <taxon>Neoaves</taxon>
        <taxon>Telluraves</taxon>
        <taxon>Australaves</taxon>
        <taxon>Passeriformes</taxon>
        <taxon>Pipridae</taxon>
        <taxon>Pipra</taxon>
    </lineage>
</organism>
<name>A0A7R5KHY6_9PASS</name>
<dbReference type="InParanoid" id="A0A7R5KHY6"/>
<gene>
    <name evidence="2" type="primary">LOC113995499</name>
</gene>
<dbReference type="AlphaFoldDB" id="A0A7R5KHY6"/>
<dbReference type="RefSeq" id="XP_039237258.1">
    <property type="nucleotide sequence ID" value="XM_039381324.1"/>
</dbReference>
<reference evidence="2" key="1">
    <citation type="submission" date="2025-08" db="UniProtKB">
        <authorList>
            <consortium name="RefSeq"/>
        </authorList>
    </citation>
    <scope>IDENTIFICATION</scope>
    <source>
        <tissue evidence="2">Muscle</tissue>
    </source>
</reference>